<organism evidence="1 2">
    <name type="scientific">Myxococcus stipitatus (strain DSM 14675 / JCM 12634 / Mx s8)</name>
    <dbReference type="NCBI Taxonomy" id="1278073"/>
    <lineage>
        <taxon>Bacteria</taxon>
        <taxon>Pseudomonadati</taxon>
        <taxon>Myxococcota</taxon>
        <taxon>Myxococcia</taxon>
        <taxon>Myxococcales</taxon>
        <taxon>Cystobacterineae</taxon>
        <taxon>Myxococcaceae</taxon>
        <taxon>Myxococcus</taxon>
    </lineage>
</organism>
<dbReference type="AlphaFoldDB" id="L7TYC5"/>
<proteinExistence type="predicted"/>
<evidence type="ECO:0000313" key="1">
    <source>
        <dbReference type="EMBL" id="AGC41516.1"/>
    </source>
</evidence>
<dbReference type="KEGG" id="msd:MYSTI_00157"/>
<protein>
    <submittedName>
        <fullName evidence="1">Uncharacterized protein</fullName>
    </submittedName>
</protein>
<dbReference type="HOGENOM" id="CLU_747685_0_0_7"/>
<name>L7TYC5_MYXSD</name>
<sequence>MRLGCSILSIRPRGTIRGARAPLICSRPLRESPGVSDGRVNVLSRSFAHPVGLYRCEMPIYEDNWNFCGLSIPKPDRLQERSLAVVTIESDGVQEELRRAFGRINAIVGDGFPSADEWRNALSTQGRYGYAYTGYNFWLIEGNFRRRTVLEGIEKIRAKLGVENVVHNEKLYMDIVGVFVGASRLLKRRLAELRERVVANPPQGQEGGLVQEEPPDEVEMPQNNTLEAVGVRNRIENPANRLRKWLPRQRGRNVVYYPDTTVNERFLSVNGPSATTLDMLNFACVIGCPARELRALAWGLFAWWRLHNRPKAYHTFNEAMYVLNDFVGDLQFMSLPRAPDLDGNVARRPPMVPPLPNSLVWRGPAQNHGQ</sequence>
<reference evidence="1 2" key="1">
    <citation type="journal article" date="2013" name="Genome Announc.">
        <title>Complete genome sequence of Myxococcus stipitatus strain DSM 14675, a fruiting myxobacterium.</title>
        <authorList>
            <person name="Huntley S."/>
            <person name="Kneip S."/>
            <person name="Treuner-Lange A."/>
            <person name="Sogaard-Andersen L."/>
        </authorList>
    </citation>
    <scope>NUCLEOTIDE SEQUENCE [LARGE SCALE GENOMIC DNA]</scope>
    <source>
        <strain evidence="2">DSM 14675 / JCM 12634 / Mx s8</strain>
    </source>
</reference>
<gene>
    <name evidence="1" type="ordered locus">MYSTI_00157</name>
</gene>
<dbReference type="Proteomes" id="UP000011131">
    <property type="component" value="Chromosome"/>
</dbReference>
<accession>L7TYC5</accession>
<dbReference type="EMBL" id="CP004025">
    <property type="protein sequence ID" value="AGC41516.1"/>
    <property type="molecule type" value="Genomic_DNA"/>
</dbReference>
<dbReference type="STRING" id="1278073.MYSTI_00157"/>
<keyword evidence="2" id="KW-1185">Reference proteome</keyword>
<evidence type="ECO:0000313" key="2">
    <source>
        <dbReference type="Proteomes" id="UP000011131"/>
    </source>
</evidence>